<dbReference type="OrthoDB" id="2475025at2759"/>
<gene>
    <name evidence="2" type="ORF">C2G38_2191421</name>
</gene>
<organism evidence="2 3">
    <name type="scientific">Gigaspora rosea</name>
    <dbReference type="NCBI Taxonomy" id="44941"/>
    <lineage>
        <taxon>Eukaryota</taxon>
        <taxon>Fungi</taxon>
        <taxon>Fungi incertae sedis</taxon>
        <taxon>Mucoromycota</taxon>
        <taxon>Glomeromycotina</taxon>
        <taxon>Glomeromycetes</taxon>
        <taxon>Diversisporales</taxon>
        <taxon>Gigasporaceae</taxon>
        <taxon>Gigaspora</taxon>
    </lineage>
</organism>
<protein>
    <submittedName>
        <fullName evidence="2">Uncharacterized protein</fullName>
    </submittedName>
</protein>
<evidence type="ECO:0000313" key="2">
    <source>
        <dbReference type="EMBL" id="RIB15893.1"/>
    </source>
</evidence>
<dbReference type="EMBL" id="QKWP01000716">
    <property type="protein sequence ID" value="RIB15893.1"/>
    <property type="molecule type" value="Genomic_DNA"/>
</dbReference>
<feature type="compositionally biased region" description="Basic residues" evidence="1">
    <location>
        <begin position="11"/>
        <end position="24"/>
    </location>
</feature>
<evidence type="ECO:0000256" key="1">
    <source>
        <dbReference type="SAM" id="MobiDB-lite"/>
    </source>
</evidence>
<keyword evidence="3" id="KW-1185">Reference proteome</keyword>
<sequence length="290" mass="33806">MGVSLEETTIKRKKFKKQISKKRLSNYDHRQEEQEDRQVEEQIEEQESNNSSLNAMQNVIDINWKKIANLVLNAKPDKGSLQVNIVNNSIHFNLNHGNLQLVSGRKSNINFGSKLASVQEGLEKWNEVEIIFENAQAEMDLYRLHHFLNLYDAYVVLFKFAIEERTVDLNMKISQKKKNQIPLGVNAHFRFIRGWVGYQMRLFRNIKDDRYERRIWTALCRIRFIITNGIATEKALAISGASPNFFQMLPDELFNKFIKKISEGKYSNFELPNSVKDAIGQIGHELIEQT</sequence>
<evidence type="ECO:0000313" key="3">
    <source>
        <dbReference type="Proteomes" id="UP000266673"/>
    </source>
</evidence>
<reference evidence="2 3" key="1">
    <citation type="submission" date="2018-06" db="EMBL/GenBank/DDBJ databases">
        <title>Comparative genomics reveals the genomic features of Rhizophagus irregularis, R. cerebriforme, R. diaphanum and Gigaspora rosea, and their symbiotic lifestyle signature.</title>
        <authorList>
            <person name="Morin E."/>
            <person name="San Clemente H."/>
            <person name="Chen E.C.H."/>
            <person name="De La Providencia I."/>
            <person name="Hainaut M."/>
            <person name="Kuo A."/>
            <person name="Kohler A."/>
            <person name="Murat C."/>
            <person name="Tang N."/>
            <person name="Roy S."/>
            <person name="Loubradou J."/>
            <person name="Henrissat B."/>
            <person name="Grigoriev I.V."/>
            <person name="Corradi N."/>
            <person name="Roux C."/>
            <person name="Martin F.M."/>
        </authorList>
    </citation>
    <scope>NUCLEOTIDE SEQUENCE [LARGE SCALE GENOMIC DNA]</scope>
    <source>
        <strain evidence="2 3">DAOM 194757</strain>
    </source>
</reference>
<proteinExistence type="predicted"/>
<accession>A0A397V7F3</accession>
<feature type="compositionally biased region" description="Basic and acidic residues" evidence="1">
    <location>
        <begin position="25"/>
        <end position="40"/>
    </location>
</feature>
<dbReference type="AlphaFoldDB" id="A0A397V7F3"/>
<name>A0A397V7F3_9GLOM</name>
<comment type="caution">
    <text evidence="2">The sequence shown here is derived from an EMBL/GenBank/DDBJ whole genome shotgun (WGS) entry which is preliminary data.</text>
</comment>
<feature type="region of interest" description="Disordered" evidence="1">
    <location>
        <begin position="1"/>
        <end position="51"/>
    </location>
</feature>
<dbReference type="Proteomes" id="UP000266673">
    <property type="component" value="Unassembled WGS sequence"/>
</dbReference>